<dbReference type="PANTHER" id="PTHR20961">
    <property type="entry name" value="GLYCOSYLTRANSFERASE"/>
    <property type="match status" value="1"/>
</dbReference>
<feature type="region of interest" description="Disordered" evidence="4">
    <location>
        <begin position="77"/>
        <end position="121"/>
    </location>
</feature>
<reference evidence="7" key="1">
    <citation type="submission" date="2023-04" db="EMBL/GenBank/DDBJ databases">
        <title>Phytophthora lilii NBRC 32176.</title>
        <authorList>
            <person name="Ichikawa N."/>
            <person name="Sato H."/>
            <person name="Tonouchi N."/>
        </authorList>
    </citation>
    <scope>NUCLEOTIDE SEQUENCE</scope>
    <source>
        <strain evidence="7">NBRC 32176</strain>
    </source>
</reference>
<evidence type="ECO:0000256" key="5">
    <source>
        <dbReference type="SAM" id="Phobius"/>
    </source>
</evidence>
<organism evidence="7 8">
    <name type="scientific">Phytophthora lilii</name>
    <dbReference type="NCBI Taxonomy" id="2077276"/>
    <lineage>
        <taxon>Eukaryota</taxon>
        <taxon>Sar</taxon>
        <taxon>Stramenopiles</taxon>
        <taxon>Oomycota</taxon>
        <taxon>Peronosporomycetes</taxon>
        <taxon>Peronosporales</taxon>
        <taxon>Peronosporaceae</taxon>
        <taxon>Phytophthora</taxon>
    </lineage>
</organism>
<keyword evidence="5" id="KW-0812">Transmembrane</keyword>
<sequence length="618" mass="69507">MHNTASTRSTSLSRLWSGLLLSVLMMLLGNFLLVRRSLNSLEIAKTKAQDSMVQSAQGINIIVLNDDEDTIEMMQNDDSSATTTSVDEVNSTPPNSTEQSDSAAQEEDQKTPSGVCAPTANGMKENHSIEAKDDINIPCDSITSNALQDAVITRDLQGFSITANQVSSDEEHDTKNVSTLSTLSQQLSFGEQTTSDECFTLRDYGFVDLLKSSSRSFCTGDLDSSIYTVFDVPIAEFSSTKLQNIVIDMRSAEVSHDIYSLAQDGGGHDPRFRYKPNSVFCNCTGPQDSAHGAPNIWKHLLADGPSANEPTCQLPPPNLPDDVLSLERAVVLTRKDDHNPFFQISAILNAWMMMKVVGWDSASTHLVTFDRALPSPIDELRNAMLSPQRPVIGGSEIQRRVLRFEAMLLAPYEARGPIMSHLDDDQPCYDNKLITDFRNLALKTMSVSPKKTEPRRCLITVISRRPYGGRQIQRVWRNEAEVINRMSSDYNGTYRFGECAFQSLDFVNLTMHEQMRVMVDSDVVIGMHGAGMVNVMWTRPGTLVVEIFPRRRLRWGYRNLCQFLGCSWHEFREGQDLLVRTTDPNDMDKYIAYEEWDSFFAPLFRDAIRKLEREIEEE</sequence>
<keyword evidence="5" id="KW-1133">Transmembrane helix</keyword>
<protein>
    <submittedName>
        <fullName evidence="7">Unnamed protein product</fullName>
    </submittedName>
</protein>
<dbReference type="OrthoDB" id="1892506at2759"/>
<evidence type="ECO:0000259" key="6">
    <source>
        <dbReference type="Pfam" id="PF04577"/>
    </source>
</evidence>
<keyword evidence="1" id="KW-0328">Glycosyltransferase</keyword>
<name>A0A9W6WK68_9STRA</name>
<dbReference type="PANTHER" id="PTHR20961:SF124">
    <property type="entry name" value="GLYCOSYLTRANSFERASE"/>
    <property type="match status" value="1"/>
</dbReference>
<dbReference type="InterPro" id="IPR049625">
    <property type="entry name" value="Glyco_transf_61_cat"/>
</dbReference>
<keyword evidence="5" id="KW-0472">Membrane</keyword>
<keyword evidence="3" id="KW-0325">Glycoprotein</keyword>
<dbReference type="GO" id="GO:0016757">
    <property type="term" value="F:glycosyltransferase activity"/>
    <property type="evidence" value="ECO:0007669"/>
    <property type="project" value="UniProtKB-KW"/>
</dbReference>
<feature type="compositionally biased region" description="Polar residues" evidence="4">
    <location>
        <begin position="77"/>
        <end position="103"/>
    </location>
</feature>
<dbReference type="EMBL" id="BSXW01000250">
    <property type="protein sequence ID" value="GMF16408.1"/>
    <property type="molecule type" value="Genomic_DNA"/>
</dbReference>
<keyword evidence="2" id="KW-0808">Transferase</keyword>
<comment type="caution">
    <text evidence="7">The sequence shown here is derived from an EMBL/GenBank/DDBJ whole genome shotgun (WGS) entry which is preliminary data.</text>
</comment>
<keyword evidence="8" id="KW-1185">Reference proteome</keyword>
<feature type="domain" description="Glycosyltransferase 61 catalytic" evidence="6">
    <location>
        <begin position="412"/>
        <end position="545"/>
    </location>
</feature>
<evidence type="ECO:0000256" key="2">
    <source>
        <dbReference type="ARBA" id="ARBA00022679"/>
    </source>
</evidence>
<evidence type="ECO:0000256" key="4">
    <source>
        <dbReference type="SAM" id="MobiDB-lite"/>
    </source>
</evidence>
<feature type="transmembrane region" description="Helical" evidence="5">
    <location>
        <begin position="15"/>
        <end position="34"/>
    </location>
</feature>
<proteinExistence type="predicted"/>
<dbReference type="InterPro" id="IPR007657">
    <property type="entry name" value="Glycosyltransferase_61"/>
</dbReference>
<evidence type="ECO:0000256" key="3">
    <source>
        <dbReference type="ARBA" id="ARBA00023180"/>
    </source>
</evidence>
<gene>
    <name evidence="7" type="ORF">Plil01_000584100</name>
</gene>
<evidence type="ECO:0000313" key="7">
    <source>
        <dbReference type="EMBL" id="GMF16408.1"/>
    </source>
</evidence>
<accession>A0A9W6WK68</accession>
<dbReference type="Proteomes" id="UP001165083">
    <property type="component" value="Unassembled WGS sequence"/>
</dbReference>
<evidence type="ECO:0000313" key="8">
    <source>
        <dbReference type="Proteomes" id="UP001165083"/>
    </source>
</evidence>
<dbReference type="AlphaFoldDB" id="A0A9W6WK68"/>
<evidence type="ECO:0000256" key="1">
    <source>
        <dbReference type="ARBA" id="ARBA00022676"/>
    </source>
</evidence>
<dbReference type="Pfam" id="PF04577">
    <property type="entry name" value="Glyco_transf_61"/>
    <property type="match status" value="1"/>
</dbReference>